<keyword evidence="3" id="KW-1185">Reference proteome</keyword>
<dbReference type="Pfam" id="PF19263">
    <property type="entry name" value="DUF5906"/>
    <property type="match status" value="1"/>
</dbReference>
<gene>
    <name evidence="2" type="ORF">SAMN04488523_106278</name>
</gene>
<dbReference type="SUPFAM" id="SSF52540">
    <property type="entry name" value="P-loop containing nucleoside triphosphate hydrolases"/>
    <property type="match status" value="1"/>
</dbReference>
<dbReference type="InterPro" id="IPR045455">
    <property type="entry name" value="NrS-1_pol-like_helicase"/>
</dbReference>
<accession>A0A1I1ZXJ6</accession>
<proteinExistence type="predicted"/>
<dbReference type="Gene3D" id="3.40.50.300">
    <property type="entry name" value="P-loop containing nucleotide triphosphate hydrolases"/>
    <property type="match status" value="1"/>
</dbReference>
<dbReference type="EMBL" id="FOMW01000006">
    <property type="protein sequence ID" value="SFE36138.1"/>
    <property type="molecule type" value="Genomic_DNA"/>
</dbReference>
<protein>
    <recommendedName>
        <fullName evidence="1">NrS-1 polymerase-like helicase domain-containing protein</fullName>
    </recommendedName>
</protein>
<name>A0A1I1ZXJ6_9RHOB</name>
<feature type="domain" description="NrS-1 polymerase-like helicase" evidence="1">
    <location>
        <begin position="491"/>
        <end position="599"/>
    </location>
</feature>
<reference evidence="2 3" key="1">
    <citation type="submission" date="2016-10" db="EMBL/GenBank/DDBJ databases">
        <authorList>
            <person name="de Groot N.N."/>
        </authorList>
    </citation>
    <scope>NUCLEOTIDE SEQUENCE [LARGE SCALE GENOMIC DNA]</scope>
    <source>
        <strain evidence="2 3">DSM 11443</strain>
    </source>
</reference>
<dbReference type="OrthoDB" id="8215052at2"/>
<dbReference type="InterPro" id="IPR027417">
    <property type="entry name" value="P-loop_NTPase"/>
</dbReference>
<sequence length="761" mass="85152">MNTLASLYAGVQHGFISVICMSQETKRIVASDFFAVTDLAAAEEFSKTHAKINHVYYSFNVLRAEPAKGRGGEADFVASIGVFLDIDIRQNAANIHAADERLPGSLEEVMTLLEENNLPKPTSIVNSGNGYYFRYYFPEPILYPSVQERKRFLAAAGGFHEAFAKAWQSKGWKLDPVWDLARVTRMPGTLNHKTNPPKHVELVEHLPERTLSHGEFFKFAKKGSSVAAGGLPAVRRSSVVAGEGAAGSAKADFRSVVAACRAIRHLIENAAHLAYVEWFSLAGVLKHCENGEELFHQLSRLDPRYDAAEAAKTFTNATGPTSCRYFGLDLACSQCGGCPFAGNQHVGSPIAFGDLSKATAQLISNTVYATFREKFFELDSKQAYTKGNLNDQFARFMPKPAATLIGDKRMRIVHHADYFPGQVELFVENEGQISFNTWRPSELQREPGDVSIILEHFDYLVPDPDERRHVLDALAHSVQRPSEKIAHCVFFIGGQGTGKSWVSQLLMLVFGAHNVFVTDNQMLTSSFNAPMGNRQVLILEEVGLADKAEAYNTLKMWVTDEKVTVNEKNVPQYFATTPRLMLAYSNRDLPLKIEEGDRRFMFVQSPSTPRDAEYYTRLFEHGLPQAGAFLQWLFDRDISNFSAKARPPMTGVKRKIISESKPAVSRAIEDMLLEGEWPFNEEIFTLSDVMTEVLPRVPNNANRSPQEFAKVLQKSGFVPASKHQVRVGSYKYRFWTKAGSKWEGADSEFLKKQWEKQDKAA</sequence>
<organism evidence="2 3">
    <name type="scientific">Sulfitobacter brevis</name>
    <dbReference type="NCBI Taxonomy" id="74348"/>
    <lineage>
        <taxon>Bacteria</taxon>
        <taxon>Pseudomonadati</taxon>
        <taxon>Pseudomonadota</taxon>
        <taxon>Alphaproteobacteria</taxon>
        <taxon>Rhodobacterales</taxon>
        <taxon>Roseobacteraceae</taxon>
        <taxon>Sulfitobacter</taxon>
    </lineage>
</organism>
<dbReference type="Proteomes" id="UP000198977">
    <property type="component" value="Unassembled WGS sequence"/>
</dbReference>
<dbReference type="RefSeq" id="WP_093923819.1">
    <property type="nucleotide sequence ID" value="NZ_FOMW01000006.1"/>
</dbReference>
<evidence type="ECO:0000313" key="2">
    <source>
        <dbReference type="EMBL" id="SFE36138.1"/>
    </source>
</evidence>
<evidence type="ECO:0000313" key="3">
    <source>
        <dbReference type="Proteomes" id="UP000198977"/>
    </source>
</evidence>
<dbReference type="AlphaFoldDB" id="A0A1I1ZXJ6"/>
<evidence type="ECO:0000259" key="1">
    <source>
        <dbReference type="Pfam" id="PF19263"/>
    </source>
</evidence>